<evidence type="ECO:0000313" key="3">
    <source>
        <dbReference type="Proteomes" id="UP000499080"/>
    </source>
</evidence>
<dbReference type="AlphaFoldDB" id="A0A4Y2Q5X6"/>
<gene>
    <name evidence="2" type="ORF">AVEN_64699_1</name>
</gene>
<sequence length="219" mass="25164">MESAPNPSNDLDIEEENIDTAPNPSEDPDIEISEEQNVESVQNPCVDPDNEIICRQDLDECISIREKSRRVNRRYPSQEIILEVGIEIDRLPESMRRKVLCNIWSTLRFMFEMIIKRAAEDLDPADLMRFGIFSPNLDKPISTCLWRVHTFTADNVLNTIANAIESNEELHLDETLRMEITTFRQPVGAGRIRKVVNVESDRLNKRSILCIPTDSLGLR</sequence>
<dbReference type="Proteomes" id="UP000499080">
    <property type="component" value="Unassembled WGS sequence"/>
</dbReference>
<dbReference type="EMBL" id="BGPR01013011">
    <property type="protein sequence ID" value="GBN58861.1"/>
    <property type="molecule type" value="Genomic_DNA"/>
</dbReference>
<protein>
    <submittedName>
        <fullName evidence="2">Uncharacterized protein</fullName>
    </submittedName>
</protein>
<feature type="compositionally biased region" description="Acidic residues" evidence="1">
    <location>
        <begin position="26"/>
        <end position="37"/>
    </location>
</feature>
<proteinExistence type="predicted"/>
<comment type="caution">
    <text evidence="2">The sequence shown here is derived from an EMBL/GenBank/DDBJ whole genome shotgun (WGS) entry which is preliminary data.</text>
</comment>
<keyword evidence="3" id="KW-1185">Reference proteome</keyword>
<evidence type="ECO:0000313" key="2">
    <source>
        <dbReference type="EMBL" id="GBN58861.1"/>
    </source>
</evidence>
<evidence type="ECO:0000256" key="1">
    <source>
        <dbReference type="SAM" id="MobiDB-lite"/>
    </source>
</evidence>
<accession>A0A4Y2Q5X6</accession>
<feature type="region of interest" description="Disordered" evidence="1">
    <location>
        <begin position="1"/>
        <end position="43"/>
    </location>
</feature>
<reference evidence="2 3" key="1">
    <citation type="journal article" date="2019" name="Sci. Rep.">
        <title>Orb-weaving spider Araneus ventricosus genome elucidates the spidroin gene catalogue.</title>
        <authorList>
            <person name="Kono N."/>
            <person name="Nakamura H."/>
            <person name="Ohtoshi R."/>
            <person name="Moran D.A.P."/>
            <person name="Shinohara A."/>
            <person name="Yoshida Y."/>
            <person name="Fujiwara M."/>
            <person name="Mori M."/>
            <person name="Tomita M."/>
            <person name="Arakawa K."/>
        </authorList>
    </citation>
    <scope>NUCLEOTIDE SEQUENCE [LARGE SCALE GENOMIC DNA]</scope>
</reference>
<organism evidence="2 3">
    <name type="scientific">Araneus ventricosus</name>
    <name type="common">Orbweaver spider</name>
    <name type="synonym">Epeira ventricosa</name>
    <dbReference type="NCBI Taxonomy" id="182803"/>
    <lineage>
        <taxon>Eukaryota</taxon>
        <taxon>Metazoa</taxon>
        <taxon>Ecdysozoa</taxon>
        <taxon>Arthropoda</taxon>
        <taxon>Chelicerata</taxon>
        <taxon>Arachnida</taxon>
        <taxon>Araneae</taxon>
        <taxon>Araneomorphae</taxon>
        <taxon>Entelegynae</taxon>
        <taxon>Araneoidea</taxon>
        <taxon>Araneidae</taxon>
        <taxon>Araneus</taxon>
    </lineage>
</organism>
<name>A0A4Y2Q5X6_ARAVE</name>